<keyword evidence="2" id="KW-1185">Reference proteome</keyword>
<reference evidence="2" key="1">
    <citation type="submission" date="2013-02" db="EMBL/GenBank/DDBJ databases">
        <authorList>
            <person name="Hughes D."/>
        </authorList>
    </citation>
    <scope>NUCLEOTIDE SEQUENCE</scope>
    <source>
        <strain>Durham</strain>
        <strain evidence="2">NC isolate 2 -- Noor lab</strain>
    </source>
</reference>
<dbReference type="EMBL" id="CAQQ02148615">
    <property type="status" value="NOT_ANNOTATED_CDS"/>
    <property type="molecule type" value="Genomic_DNA"/>
</dbReference>
<evidence type="ECO:0000313" key="2">
    <source>
        <dbReference type="Proteomes" id="UP000015102"/>
    </source>
</evidence>
<dbReference type="Proteomes" id="UP000015102">
    <property type="component" value="Unassembled WGS sequence"/>
</dbReference>
<organism evidence="1 2">
    <name type="scientific">Megaselia scalaris</name>
    <name type="common">Humpbacked fly</name>
    <name type="synonym">Phora scalaris</name>
    <dbReference type="NCBI Taxonomy" id="36166"/>
    <lineage>
        <taxon>Eukaryota</taxon>
        <taxon>Metazoa</taxon>
        <taxon>Ecdysozoa</taxon>
        <taxon>Arthropoda</taxon>
        <taxon>Hexapoda</taxon>
        <taxon>Insecta</taxon>
        <taxon>Pterygota</taxon>
        <taxon>Neoptera</taxon>
        <taxon>Endopterygota</taxon>
        <taxon>Diptera</taxon>
        <taxon>Brachycera</taxon>
        <taxon>Muscomorpha</taxon>
        <taxon>Platypezoidea</taxon>
        <taxon>Phoridae</taxon>
        <taxon>Megaseliini</taxon>
        <taxon>Megaselia</taxon>
    </lineage>
</organism>
<evidence type="ECO:0000313" key="1">
    <source>
        <dbReference type="EnsemblMetazoa" id="MESCA003409-PA"/>
    </source>
</evidence>
<dbReference type="HOGENOM" id="CLU_2443367_0_0_1"/>
<dbReference type="AlphaFoldDB" id="T1GIX2"/>
<accession>T1GIX2</accession>
<proteinExistence type="predicted"/>
<name>T1GIX2_MEGSC</name>
<dbReference type="EnsemblMetazoa" id="MESCA003409-RA">
    <property type="protein sequence ID" value="MESCA003409-PA"/>
    <property type="gene ID" value="MESCA003409"/>
</dbReference>
<reference evidence="1" key="2">
    <citation type="submission" date="2015-06" db="UniProtKB">
        <authorList>
            <consortium name="EnsemblMetazoa"/>
        </authorList>
    </citation>
    <scope>IDENTIFICATION</scope>
</reference>
<sequence length="90" mass="10171">MRLFYKGSSQLHSSLEHDTFFHFELYRISKCLLAIYTSNVLFPIPFISPFQSGGKKLLFPNIELSLCSPMDVTLIKGGTPVLFTRAITKA</sequence>
<dbReference type="EMBL" id="CAQQ02148614">
    <property type="status" value="NOT_ANNOTATED_CDS"/>
    <property type="molecule type" value="Genomic_DNA"/>
</dbReference>
<protein>
    <submittedName>
        <fullName evidence="1">Uncharacterized protein</fullName>
    </submittedName>
</protein>